<dbReference type="GeneID" id="9625102"/>
<feature type="domain" description="Thiaminase-2/PQQC" evidence="1">
    <location>
        <begin position="124"/>
        <end position="234"/>
    </location>
</feature>
<dbReference type="InterPro" id="IPR004305">
    <property type="entry name" value="Thiaminase-2/PQQC"/>
</dbReference>
<sequence length="239" mass="27679">MVRLSSRAVFPDAVELPTLRVALGERFADKLWALPEAQALVQKAKETVFINGIKCNTLDPLYYGIYNLQDCMYLASATDNFNKIQDNPNNSVILKQYYQGKVQSYTALTKDTYSAWHINEAVDEQYGAIRLSPAARDYIAFEKSVVTNDADKPIYFALANYPCYRLWPEMCEYLIQELAGTPTVYQTWIDYNKDFRSAEKLANLLESQCSDFEWERAKEVFLEALNFEVKFFNEFMNDF</sequence>
<dbReference type="KEGG" id="vcn:VOLCADRAFT_109657"/>
<dbReference type="PANTHER" id="PTHR43198">
    <property type="entry name" value="BIFUNCTIONAL TH2 PROTEIN"/>
    <property type="match status" value="1"/>
</dbReference>
<dbReference type="Proteomes" id="UP000001058">
    <property type="component" value="Unassembled WGS sequence"/>
</dbReference>
<dbReference type="EMBL" id="GL378329">
    <property type="protein sequence ID" value="EFJ50955.1"/>
    <property type="molecule type" value="Genomic_DNA"/>
</dbReference>
<dbReference type="InterPro" id="IPR016084">
    <property type="entry name" value="Haem_Oase-like_multi-hlx"/>
</dbReference>
<dbReference type="Gene3D" id="1.20.910.10">
    <property type="entry name" value="Heme oxygenase-like"/>
    <property type="match status" value="1"/>
</dbReference>
<dbReference type="AlphaFoldDB" id="D8TNA3"/>
<accession>D8TNA3</accession>
<proteinExistence type="predicted"/>
<dbReference type="SUPFAM" id="SSF48613">
    <property type="entry name" value="Heme oxygenase-like"/>
    <property type="match status" value="1"/>
</dbReference>
<dbReference type="InParanoid" id="D8TNA3"/>
<gene>
    <name evidence="2" type="ORF">VOLCADRAFT_109657</name>
</gene>
<dbReference type="eggNOG" id="ENOG502S7DC">
    <property type="taxonomic scope" value="Eukaryota"/>
</dbReference>
<reference evidence="2 3" key="1">
    <citation type="journal article" date="2010" name="Science">
        <title>Genomic analysis of organismal complexity in the multicellular green alga Volvox carteri.</title>
        <authorList>
            <person name="Prochnik S.E."/>
            <person name="Umen J."/>
            <person name="Nedelcu A.M."/>
            <person name="Hallmann A."/>
            <person name="Miller S.M."/>
            <person name="Nishii I."/>
            <person name="Ferris P."/>
            <person name="Kuo A."/>
            <person name="Mitros T."/>
            <person name="Fritz-Laylin L.K."/>
            <person name="Hellsten U."/>
            <person name="Chapman J."/>
            <person name="Simakov O."/>
            <person name="Rensing S.A."/>
            <person name="Terry A."/>
            <person name="Pangilinan J."/>
            <person name="Kapitonov V."/>
            <person name="Jurka J."/>
            <person name="Salamov A."/>
            <person name="Shapiro H."/>
            <person name="Schmutz J."/>
            <person name="Grimwood J."/>
            <person name="Lindquist E."/>
            <person name="Lucas S."/>
            <person name="Grigoriev I.V."/>
            <person name="Schmitt R."/>
            <person name="Kirk D."/>
            <person name="Rokhsar D.S."/>
        </authorList>
    </citation>
    <scope>NUCLEOTIDE SEQUENCE [LARGE SCALE GENOMIC DNA]</scope>
    <source>
        <strain evidence="3">f. Nagariensis / Eve</strain>
    </source>
</reference>
<dbReference type="InterPro" id="IPR050967">
    <property type="entry name" value="Thiamine_Salvage_TenA"/>
</dbReference>
<dbReference type="OrthoDB" id="5984652at2759"/>
<evidence type="ECO:0000259" key="1">
    <source>
        <dbReference type="Pfam" id="PF03070"/>
    </source>
</evidence>
<name>D8TNA3_VOLCA</name>
<dbReference type="PANTHER" id="PTHR43198:SF2">
    <property type="entry name" value="SI:CH1073-67J19.1-RELATED"/>
    <property type="match status" value="1"/>
</dbReference>
<protein>
    <recommendedName>
        <fullName evidence="1">Thiaminase-2/PQQC domain-containing protein</fullName>
    </recommendedName>
</protein>
<evidence type="ECO:0000313" key="2">
    <source>
        <dbReference type="EMBL" id="EFJ50955.1"/>
    </source>
</evidence>
<keyword evidence="3" id="KW-1185">Reference proteome</keyword>
<dbReference type="GO" id="GO:0005829">
    <property type="term" value="C:cytosol"/>
    <property type="evidence" value="ECO:0007669"/>
    <property type="project" value="TreeGrafter"/>
</dbReference>
<organism evidence="3">
    <name type="scientific">Volvox carteri f. nagariensis</name>
    <dbReference type="NCBI Taxonomy" id="3068"/>
    <lineage>
        <taxon>Eukaryota</taxon>
        <taxon>Viridiplantae</taxon>
        <taxon>Chlorophyta</taxon>
        <taxon>core chlorophytes</taxon>
        <taxon>Chlorophyceae</taxon>
        <taxon>CS clade</taxon>
        <taxon>Chlamydomonadales</taxon>
        <taxon>Volvocaceae</taxon>
        <taxon>Volvox</taxon>
    </lineage>
</organism>
<evidence type="ECO:0000313" key="3">
    <source>
        <dbReference type="Proteomes" id="UP000001058"/>
    </source>
</evidence>
<dbReference type="RefSeq" id="XP_002947967.1">
    <property type="nucleotide sequence ID" value="XM_002947921.1"/>
</dbReference>
<dbReference type="GO" id="GO:0006772">
    <property type="term" value="P:thiamine metabolic process"/>
    <property type="evidence" value="ECO:0007669"/>
    <property type="project" value="UniProtKB-ARBA"/>
</dbReference>
<dbReference type="Pfam" id="PF03070">
    <property type="entry name" value="TENA_THI-4"/>
    <property type="match status" value="1"/>
</dbReference>